<comment type="pathway">
    <text evidence="6">Cofactor biosynthesis; NAD(+) biosynthesis; iminoaspartate from L-aspartate (dehydrogenase route): step 1/1.</text>
</comment>
<dbReference type="UniPathway" id="UPA00253">
    <property type="reaction ID" value="UER00456"/>
</dbReference>
<dbReference type="Gene3D" id="3.40.50.720">
    <property type="entry name" value="NAD(P)-binding Rossmann-like Domain"/>
    <property type="match status" value="1"/>
</dbReference>
<comment type="catalytic activity">
    <reaction evidence="6">
        <text>L-aspartate + NADP(+) + H2O = oxaloacetate + NH4(+) + NADPH + H(+)</text>
        <dbReference type="Rhea" id="RHEA:11784"/>
        <dbReference type="ChEBI" id="CHEBI:15377"/>
        <dbReference type="ChEBI" id="CHEBI:15378"/>
        <dbReference type="ChEBI" id="CHEBI:16452"/>
        <dbReference type="ChEBI" id="CHEBI:28938"/>
        <dbReference type="ChEBI" id="CHEBI:29991"/>
        <dbReference type="ChEBI" id="CHEBI:57783"/>
        <dbReference type="ChEBI" id="CHEBI:58349"/>
        <dbReference type="EC" id="1.4.1.21"/>
    </reaction>
</comment>
<feature type="domain" description="Aspartate/homoserine dehydrogenase NAD-binding" evidence="8">
    <location>
        <begin position="7"/>
        <end position="101"/>
    </location>
</feature>
<keyword evidence="3 6" id="KW-0521">NADP</keyword>
<evidence type="ECO:0000256" key="4">
    <source>
        <dbReference type="ARBA" id="ARBA00023002"/>
    </source>
</evidence>
<dbReference type="AlphaFoldDB" id="A0A838AAW8"/>
<keyword evidence="2 6" id="KW-0662">Pyridine nucleotide biosynthesis</keyword>
<protein>
    <recommendedName>
        <fullName evidence="6">L-aspartate dehydrogenase</fullName>
        <ecNumber evidence="6">1.4.1.21</ecNumber>
    </recommendedName>
</protein>
<dbReference type="Proteomes" id="UP000582974">
    <property type="component" value="Unassembled WGS sequence"/>
</dbReference>
<dbReference type="GO" id="GO:0033735">
    <property type="term" value="F:aspartate dehydrogenase [NAD(P)+] activity"/>
    <property type="evidence" value="ECO:0007669"/>
    <property type="project" value="UniProtKB-EC"/>
</dbReference>
<dbReference type="InterPro" id="IPR020626">
    <property type="entry name" value="Asp_DH_prok"/>
</dbReference>
<evidence type="ECO:0000259" key="7">
    <source>
        <dbReference type="Pfam" id="PF01958"/>
    </source>
</evidence>
<accession>A0A838AAW8</accession>
<keyword evidence="5 6" id="KW-0520">NAD</keyword>
<dbReference type="Gene3D" id="3.30.360.10">
    <property type="entry name" value="Dihydrodipicolinate Reductase, domain 2"/>
    <property type="match status" value="1"/>
</dbReference>
<comment type="similarity">
    <text evidence="1 6">Belongs to the L-aspartate dehydrogenase family.</text>
</comment>
<comment type="caution">
    <text evidence="9">The sequence shown here is derived from an EMBL/GenBank/DDBJ whole genome shotgun (WGS) entry which is preliminary data.</text>
</comment>
<dbReference type="InterPro" id="IPR036291">
    <property type="entry name" value="NAD(P)-bd_dom_sf"/>
</dbReference>
<dbReference type="InterPro" id="IPR002811">
    <property type="entry name" value="Asp_DH"/>
</dbReference>
<comment type="catalytic activity">
    <reaction evidence="6">
        <text>L-aspartate + NAD(+) + H2O = oxaloacetate + NH4(+) + NADH + H(+)</text>
        <dbReference type="Rhea" id="RHEA:11788"/>
        <dbReference type="ChEBI" id="CHEBI:15377"/>
        <dbReference type="ChEBI" id="CHEBI:15378"/>
        <dbReference type="ChEBI" id="CHEBI:16452"/>
        <dbReference type="ChEBI" id="CHEBI:28938"/>
        <dbReference type="ChEBI" id="CHEBI:29991"/>
        <dbReference type="ChEBI" id="CHEBI:57540"/>
        <dbReference type="ChEBI" id="CHEBI:57945"/>
        <dbReference type="EC" id="1.4.1.21"/>
    </reaction>
</comment>
<dbReference type="GO" id="GO:0050661">
    <property type="term" value="F:NADP binding"/>
    <property type="evidence" value="ECO:0007669"/>
    <property type="project" value="UniProtKB-UniRule"/>
</dbReference>
<dbReference type="GO" id="GO:0051287">
    <property type="term" value="F:NAD binding"/>
    <property type="evidence" value="ECO:0007669"/>
    <property type="project" value="UniProtKB-UniRule"/>
</dbReference>
<name>A0A838AAW8_9PSEU</name>
<dbReference type="GO" id="GO:0009435">
    <property type="term" value="P:NAD+ biosynthetic process"/>
    <property type="evidence" value="ECO:0007669"/>
    <property type="project" value="UniProtKB-UniRule"/>
</dbReference>
<gene>
    <name evidence="6" type="primary">nadX</name>
    <name evidence="9" type="ORF">H0B56_12645</name>
</gene>
<comment type="miscellaneous">
    <text evidence="6">The iminoaspartate product is unstable in aqueous solution and can decompose to oxaloacetate and ammonia.</text>
</comment>
<proteinExistence type="inferred from homology"/>
<evidence type="ECO:0000313" key="9">
    <source>
        <dbReference type="EMBL" id="MBA0126391.1"/>
    </source>
</evidence>
<feature type="domain" description="Aspartate dehydrogenase" evidence="7">
    <location>
        <begin position="161"/>
        <end position="245"/>
    </location>
</feature>
<sequence length="260" mass="26174">MKVGVIGAGSIGSVVATRLRAGAVPGVRLTGVAHSDPADPDGVPVLPFDELVAESELVVECAGQQALAALGPRVLDAGRDLLVVSVGALADQHLLDTLLAAGPGAVHLSTGAIGGLDLLAAAAAMGPLESVEIVTTKKPAGLVQPWMPEEQANRLREADAPVEVLRAPARTVTAAFPASANVAASVALAVGAWDTVEAAVVADPGAARTSHVITAEGPAGTYRFEINNHPSPRTPTSSRIVPYAVLSAIGGLANPRGVFR</sequence>
<evidence type="ECO:0000313" key="10">
    <source>
        <dbReference type="Proteomes" id="UP000582974"/>
    </source>
</evidence>
<organism evidence="9 10">
    <name type="scientific">Haloechinothrix aidingensis</name>
    <dbReference type="NCBI Taxonomy" id="2752311"/>
    <lineage>
        <taxon>Bacteria</taxon>
        <taxon>Bacillati</taxon>
        <taxon>Actinomycetota</taxon>
        <taxon>Actinomycetes</taxon>
        <taxon>Pseudonocardiales</taxon>
        <taxon>Pseudonocardiaceae</taxon>
        <taxon>Haloechinothrix</taxon>
    </lineage>
</organism>
<dbReference type="PANTHER" id="PTHR31873">
    <property type="entry name" value="L-ASPARTATE DEHYDROGENASE-RELATED"/>
    <property type="match status" value="1"/>
</dbReference>
<dbReference type="EC" id="1.4.1.21" evidence="6"/>
<dbReference type="SUPFAM" id="SSF55347">
    <property type="entry name" value="Glyceraldehyde-3-phosphate dehydrogenase-like, C-terminal domain"/>
    <property type="match status" value="1"/>
</dbReference>
<feature type="binding site" evidence="6">
    <location>
        <position position="181"/>
    </location>
    <ligand>
        <name>NAD(+)</name>
        <dbReference type="ChEBI" id="CHEBI:57540"/>
    </ligand>
</feature>
<dbReference type="SUPFAM" id="SSF51735">
    <property type="entry name" value="NAD(P)-binding Rossmann-fold domains"/>
    <property type="match status" value="1"/>
</dbReference>
<evidence type="ECO:0000256" key="2">
    <source>
        <dbReference type="ARBA" id="ARBA00022642"/>
    </source>
</evidence>
<evidence type="ECO:0000259" key="8">
    <source>
        <dbReference type="Pfam" id="PF03447"/>
    </source>
</evidence>
<dbReference type="Pfam" id="PF03447">
    <property type="entry name" value="NAD_binding_3"/>
    <property type="match status" value="1"/>
</dbReference>
<dbReference type="InterPro" id="IPR005106">
    <property type="entry name" value="Asp/hSer_DH_NAD-bd"/>
</dbReference>
<dbReference type="GO" id="GO:0016639">
    <property type="term" value="F:oxidoreductase activity, acting on the CH-NH2 group of donors, NAD or NADP as acceptor"/>
    <property type="evidence" value="ECO:0007669"/>
    <property type="project" value="UniProtKB-UniRule"/>
</dbReference>
<dbReference type="PIRSF" id="PIRSF005227">
    <property type="entry name" value="Asp_dh_NAD_syn"/>
    <property type="match status" value="1"/>
</dbReference>
<evidence type="ECO:0000256" key="5">
    <source>
        <dbReference type="ARBA" id="ARBA00023027"/>
    </source>
</evidence>
<feature type="binding site" evidence="6">
    <location>
        <position position="112"/>
    </location>
    <ligand>
        <name>NAD(+)</name>
        <dbReference type="ChEBI" id="CHEBI:57540"/>
    </ligand>
</feature>
<dbReference type="RefSeq" id="WP_180893219.1">
    <property type="nucleotide sequence ID" value="NZ_JACCKD010000004.1"/>
</dbReference>
<dbReference type="PANTHER" id="PTHR31873:SF6">
    <property type="entry name" value="ASPARTATE DEHYDROGENASE DOMAIN-CONTAINING PROTEIN"/>
    <property type="match status" value="1"/>
</dbReference>
<dbReference type="Pfam" id="PF01958">
    <property type="entry name" value="Asp_DH_C"/>
    <property type="match status" value="1"/>
</dbReference>
<evidence type="ECO:0000256" key="1">
    <source>
        <dbReference type="ARBA" id="ARBA00008331"/>
    </source>
</evidence>
<comment type="function">
    <text evidence="6">Specifically catalyzes the NAD or NADP-dependent dehydrogenation of L-aspartate to iminoaspartate.</text>
</comment>
<reference evidence="9 10" key="1">
    <citation type="submission" date="2020-07" db="EMBL/GenBank/DDBJ databases">
        <title>Genome of Haloechinothrix sp.</title>
        <authorList>
            <person name="Tang S.-K."/>
            <person name="Yang L."/>
            <person name="Zhu W.-Y."/>
        </authorList>
    </citation>
    <scope>NUCLEOTIDE SEQUENCE [LARGE SCALE GENOMIC DNA]</scope>
    <source>
        <strain evidence="9 10">YIM 98757</strain>
    </source>
</reference>
<feature type="active site" evidence="6">
    <location>
        <position position="211"/>
    </location>
</feature>
<evidence type="ECO:0000256" key="3">
    <source>
        <dbReference type="ARBA" id="ARBA00022857"/>
    </source>
</evidence>
<dbReference type="EMBL" id="JACCKD010000004">
    <property type="protein sequence ID" value="MBA0126391.1"/>
    <property type="molecule type" value="Genomic_DNA"/>
</dbReference>
<keyword evidence="4 6" id="KW-0560">Oxidoreductase</keyword>
<keyword evidence="10" id="KW-1185">Reference proteome</keyword>
<evidence type="ECO:0000256" key="6">
    <source>
        <dbReference type="HAMAP-Rule" id="MF_01265"/>
    </source>
</evidence>
<dbReference type="InterPro" id="IPR011182">
    <property type="entry name" value="L-Asp_DH"/>
</dbReference>
<dbReference type="HAMAP" id="MF_01265">
    <property type="entry name" value="NadX"/>
    <property type="match status" value="1"/>
</dbReference>